<dbReference type="Proteomes" id="UP000019140">
    <property type="component" value="Unassembled WGS sequence"/>
</dbReference>
<feature type="coiled-coil region" evidence="1">
    <location>
        <begin position="8"/>
        <end position="35"/>
    </location>
</feature>
<protein>
    <submittedName>
        <fullName evidence="2">Uncharacterized protein</fullName>
    </submittedName>
</protein>
<name>W4LES2_9BACT</name>
<evidence type="ECO:0000313" key="2">
    <source>
        <dbReference type="EMBL" id="ETW96414.1"/>
    </source>
</evidence>
<evidence type="ECO:0000256" key="1">
    <source>
        <dbReference type="SAM" id="Coils"/>
    </source>
</evidence>
<dbReference type="AlphaFoldDB" id="W4LES2"/>
<evidence type="ECO:0000313" key="3">
    <source>
        <dbReference type="Proteomes" id="UP000019140"/>
    </source>
</evidence>
<organism evidence="2 3">
    <name type="scientific">Candidatus Entotheonella gemina</name>
    <dbReference type="NCBI Taxonomy" id="1429439"/>
    <lineage>
        <taxon>Bacteria</taxon>
        <taxon>Pseudomonadati</taxon>
        <taxon>Nitrospinota/Tectimicrobiota group</taxon>
        <taxon>Candidatus Tectimicrobiota</taxon>
        <taxon>Candidatus Entotheonellia</taxon>
        <taxon>Candidatus Entotheonellales</taxon>
        <taxon>Candidatus Entotheonellaceae</taxon>
        <taxon>Candidatus Entotheonella</taxon>
    </lineage>
</organism>
<gene>
    <name evidence="2" type="ORF">ETSY2_46430</name>
</gene>
<comment type="caution">
    <text evidence="2">The sequence shown here is derived from an EMBL/GenBank/DDBJ whole genome shotgun (WGS) entry which is preliminary data.</text>
</comment>
<sequence>MIENDTQLKVSQEQIQRLESALAQLRRTVTQVEFNAQAPVIIEHVRRMRDEIDTYLGVREFETLSSKV</sequence>
<dbReference type="HOGENOM" id="CLU_2786138_0_0_7"/>
<proteinExistence type="predicted"/>
<accession>W4LES2</accession>
<dbReference type="EMBL" id="AZHX01002185">
    <property type="protein sequence ID" value="ETW96414.1"/>
    <property type="molecule type" value="Genomic_DNA"/>
</dbReference>
<keyword evidence="1" id="KW-0175">Coiled coil</keyword>
<keyword evidence="3" id="KW-1185">Reference proteome</keyword>
<reference evidence="2 3" key="1">
    <citation type="journal article" date="2014" name="Nature">
        <title>An environmental bacterial taxon with a large and distinct metabolic repertoire.</title>
        <authorList>
            <person name="Wilson M.C."/>
            <person name="Mori T."/>
            <person name="Ruckert C."/>
            <person name="Uria A.R."/>
            <person name="Helf M.J."/>
            <person name="Takada K."/>
            <person name="Gernert C."/>
            <person name="Steffens U.A."/>
            <person name="Heycke N."/>
            <person name="Schmitt S."/>
            <person name="Rinke C."/>
            <person name="Helfrich E.J."/>
            <person name="Brachmann A.O."/>
            <person name="Gurgui C."/>
            <person name="Wakimoto T."/>
            <person name="Kracht M."/>
            <person name="Crusemann M."/>
            <person name="Hentschel U."/>
            <person name="Abe I."/>
            <person name="Matsunaga S."/>
            <person name="Kalinowski J."/>
            <person name="Takeyama H."/>
            <person name="Piel J."/>
        </authorList>
    </citation>
    <scope>NUCLEOTIDE SEQUENCE [LARGE SCALE GENOMIC DNA]</scope>
    <source>
        <strain evidence="3">TSY2</strain>
    </source>
</reference>